<comment type="caution">
    <text evidence="2">The sequence shown here is derived from an EMBL/GenBank/DDBJ whole genome shotgun (WGS) entry which is preliminary data.</text>
</comment>
<keyword evidence="3" id="KW-1185">Reference proteome</keyword>
<gene>
    <name evidence="2" type="ORF">QTP81_00790</name>
</gene>
<dbReference type="Pfam" id="PF07963">
    <property type="entry name" value="N_methyl"/>
    <property type="match status" value="1"/>
</dbReference>
<dbReference type="EMBL" id="JAUCBP010000001">
    <property type="protein sequence ID" value="MDM7859138.1"/>
    <property type="molecule type" value="Genomic_DNA"/>
</dbReference>
<keyword evidence="1" id="KW-0812">Transmembrane</keyword>
<dbReference type="PROSITE" id="PS00409">
    <property type="entry name" value="PROKAR_NTER_METHYL"/>
    <property type="match status" value="1"/>
</dbReference>
<evidence type="ECO:0000256" key="1">
    <source>
        <dbReference type="SAM" id="Phobius"/>
    </source>
</evidence>
<dbReference type="RefSeq" id="WP_289363047.1">
    <property type="nucleotide sequence ID" value="NZ_JAUCBP010000001.1"/>
</dbReference>
<reference evidence="2 3" key="1">
    <citation type="submission" date="2023-06" db="EMBL/GenBank/DDBJ databases">
        <title>Alteromonas sp. ASW11-36 isolated from intertidal sand.</title>
        <authorList>
            <person name="Li Y."/>
        </authorList>
    </citation>
    <scope>NUCLEOTIDE SEQUENCE [LARGE SCALE GENOMIC DNA]</scope>
    <source>
        <strain evidence="2 3">ASW11-36</strain>
    </source>
</reference>
<evidence type="ECO:0000313" key="2">
    <source>
        <dbReference type="EMBL" id="MDM7859138.1"/>
    </source>
</evidence>
<sequence length="188" mass="20098">MINFPKRPVSRPSLSSQSGFSLVELITVILLIGILSVVAIARFSDSTGFAEFTYQNRLISALRNMQQRAMQDSRSGFCYQINIVSGAVSPAFGPPSTNYTAGNQANTCASNIDANTDFLATTSTEIAEQGLTISITDNGNNNVTFIGFDGLGRPQSNISNCFAGCRVNFVGETRASVCIESQGYVHAC</sequence>
<protein>
    <submittedName>
        <fullName evidence="2">Type II secretion system protein</fullName>
    </submittedName>
</protein>
<evidence type="ECO:0000313" key="3">
    <source>
        <dbReference type="Proteomes" id="UP001234343"/>
    </source>
</evidence>
<dbReference type="SUPFAM" id="SSF54523">
    <property type="entry name" value="Pili subunits"/>
    <property type="match status" value="1"/>
</dbReference>
<proteinExistence type="predicted"/>
<organism evidence="2 3">
    <name type="scientific">Alteromonas arenosi</name>
    <dbReference type="NCBI Taxonomy" id="3055817"/>
    <lineage>
        <taxon>Bacteria</taxon>
        <taxon>Pseudomonadati</taxon>
        <taxon>Pseudomonadota</taxon>
        <taxon>Gammaproteobacteria</taxon>
        <taxon>Alteromonadales</taxon>
        <taxon>Alteromonadaceae</taxon>
        <taxon>Alteromonas/Salinimonas group</taxon>
        <taxon>Alteromonas</taxon>
    </lineage>
</organism>
<dbReference type="InterPro" id="IPR012902">
    <property type="entry name" value="N_methyl_site"/>
</dbReference>
<dbReference type="Gene3D" id="3.30.700.10">
    <property type="entry name" value="Glycoprotein, Type 4 Pilin"/>
    <property type="match status" value="1"/>
</dbReference>
<accession>A0ABT7SSG4</accession>
<keyword evidence="1" id="KW-1133">Transmembrane helix</keyword>
<dbReference type="InterPro" id="IPR045584">
    <property type="entry name" value="Pilin-like"/>
</dbReference>
<dbReference type="Proteomes" id="UP001234343">
    <property type="component" value="Unassembled WGS sequence"/>
</dbReference>
<feature type="transmembrane region" description="Helical" evidence="1">
    <location>
        <begin position="20"/>
        <end position="41"/>
    </location>
</feature>
<dbReference type="NCBIfam" id="TIGR02532">
    <property type="entry name" value="IV_pilin_GFxxxE"/>
    <property type="match status" value="1"/>
</dbReference>
<keyword evidence="1" id="KW-0472">Membrane</keyword>
<name>A0ABT7SSG4_9ALTE</name>